<evidence type="ECO:0000256" key="1">
    <source>
        <dbReference type="ARBA" id="ARBA00010343"/>
    </source>
</evidence>
<gene>
    <name evidence="3" type="ORF">KIN20_012569</name>
</gene>
<comment type="caution">
    <text evidence="3">The sequence shown here is derived from an EMBL/GenBank/DDBJ whole genome shotgun (WGS) entry which is preliminary data.</text>
</comment>
<protein>
    <recommendedName>
        <fullName evidence="2">Core Histone H2A/H2B/H3 domain-containing protein</fullName>
    </recommendedName>
</protein>
<dbReference type="GO" id="GO:0003677">
    <property type="term" value="F:DNA binding"/>
    <property type="evidence" value="ECO:0007669"/>
    <property type="project" value="InterPro"/>
</dbReference>
<dbReference type="InterPro" id="IPR007125">
    <property type="entry name" value="H2A/H2B/H3"/>
</dbReference>
<dbReference type="PRINTS" id="PR00622">
    <property type="entry name" value="HISTONEH3"/>
</dbReference>
<dbReference type="AlphaFoldDB" id="A0AAD5QQI8"/>
<dbReference type="Gene3D" id="1.10.20.10">
    <property type="entry name" value="Histone, subunit A"/>
    <property type="match status" value="1"/>
</dbReference>
<feature type="domain" description="Core Histone H2A/H2B/H3" evidence="2">
    <location>
        <begin position="16"/>
        <end position="71"/>
    </location>
</feature>
<evidence type="ECO:0000259" key="2">
    <source>
        <dbReference type="Pfam" id="PF00125"/>
    </source>
</evidence>
<dbReference type="GO" id="GO:0046982">
    <property type="term" value="F:protein heterodimerization activity"/>
    <property type="evidence" value="ECO:0007669"/>
    <property type="project" value="InterPro"/>
</dbReference>
<proteinExistence type="inferred from homology"/>
<evidence type="ECO:0000313" key="3">
    <source>
        <dbReference type="EMBL" id="KAJ1355241.1"/>
    </source>
</evidence>
<keyword evidence="4" id="KW-1185">Reference proteome</keyword>
<dbReference type="InterPro" id="IPR009072">
    <property type="entry name" value="Histone-fold"/>
</dbReference>
<dbReference type="Proteomes" id="UP001196413">
    <property type="component" value="Unassembled WGS sequence"/>
</dbReference>
<organism evidence="3 4">
    <name type="scientific">Parelaphostrongylus tenuis</name>
    <name type="common">Meningeal worm</name>
    <dbReference type="NCBI Taxonomy" id="148309"/>
    <lineage>
        <taxon>Eukaryota</taxon>
        <taxon>Metazoa</taxon>
        <taxon>Ecdysozoa</taxon>
        <taxon>Nematoda</taxon>
        <taxon>Chromadorea</taxon>
        <taxon>Rhabditida</taxon>
        <taxon>Rhabditina</taxon>
        <taxon>Rhabditomorpha</taxon>
        <taxon>Strongyloidea</taxon>
        <taxon>Metastrongylidae</taxon>
        <taxon>Parelaphostrongylus</taxon>
    </lineage>
</organism>
<dbReference type="GO" id="GO:0030527">
    <property type="term" value="F:structural constituent of chromatin"/>
    <property type="evidence" value="ECO:0007669"/>
    <property type="project" value="InterPro"/>
</dbReference>
<accession>A0AAD5QQI8</accession>
<comment type="similarity">
    <text evidence="1">Belongs to the histone H3 family.</text>
</comment>
<sequence length="71" mass="8255">MCVKFVQNVVLYTKLLQVLKKRNINEEITWQANAVLTLQEATKVYLACLFEDTNLATLHARRTTIMPKDMQ</sequence>
<dbReference type="SUPFAM" id="SSF47113">
    <property type="entry name" value="Histone-fold"/>
    <property type="match status" value="1"/>
</dbReference>
<dbReference type="SMART" id="SM00428">
    <property type="entry name" value="H3"/>
    <property type="match status" value="1"/>
</dbReference>
<dbReference type="GO" id="GO:0000786">
    <property type="term" value="C:nucleosome"/>
    <property type="evidence" value="ECO:0007669"/>
    <property type="project" value="InterPro"/>
</dbReference>
<dbReference type="Pfam" id="PF00125">
    <property type="entry name" value="Histone"/>
    <property type="match status" value="1"/>
</dbReference>
<dbReference type="EMBL" id="JAHQIW010002396">
    <property type="protein sequence ID" value="KAJ1355241.1"/>
    <property type="molecule type" value="Genomic_DNA"/>
</dbReference>
<evidence type="ECO:0000313" key="4">
    <source>
        <dbReference type="Proteomes" id="UP001196413"/>
    </source>
</evidence>
<name>A0AAD5QQI8_PARTN</name>
<dbReference type="PANTHER" id="PTHR11426">
    <property type="entry name" value="HISTONE H3"/>
    <property type="match status" value="1"/>
</dbReference>
<dbReference type="InterPro" id="IPR000164">
    <property type="entry name" value="Histone_H3/CENP-A"/>
</dbReference>
<reference evidence="3" key="1">
    <citation type="submission" date="2021-06" db="EMBL/GenBank/DDBJ databases">
        <title>Parelaphostrongylus tenuis whole genome reference sequence.</title>
        <authorList>
            <person name="Garwood T.J."/>
            <person name="Larsen P.A."/>
            <person name="Fountain-Jones N.M."/>
            <person name="Garbe J.R."/>
            <person name="Macchietto M.G."/>
            <person name="Kania S.A."/>
            <person name="Gerhold R.W."/>
            <person name="Richards J.E."/>
            <person name="Wolf T.M."/>
        </authorList>
    </citation>
    <scope>NUCLEOTIDE SEQUENCE</scope>
    <source>
        <strain evidence="3">MNPRO001-30</strain>
        <tissue evidence="3">Meninges</tissue>
    </source>
</reference>